<dbReference type="Proteomes" id="UP000762676">
    <property type="component" value="Unassembled WGS sequence"/>
</dbReference>
<dbReference type="EMBL" id="BMAT01010674">
    <property type="protein sequence ID" value="GFR58276.1"/>
    <property type="molecule type" value="Genomic_DNA"/>
</dbReference>
<proteinExistence type="predicted"/>
<protein>
    <recommendedName>
        <fullName evidence="3">Apple domain-containing protein</fullName>
    </recommendedName>
</protein>
<keyword evidence="2" id="KW-1185">Reference proteome</keyword>
<evidence type="ECO:0000313" key="2">
    <source>
        <dbReference type="Proteomes" id="UP000762676"/>
    </source>
</evidence>
<organism evidence="1 2">
    <name type="scientific">Elysia marginata</name>
    <dbReference type="NCBI Taxonomy" id="1093978"/>
    <lineage>
        <taxon>Eukaryota</taxon>
        <taxon>Metazoa</taxon>
        <taxon>Spiralia</taxon>
        <taxon>Lophotrochozoa</taxon>
        <taxon>Mollusca</taxon>
        <taxon>Gastropoda</taxon>
        <taxon>Heterobranchia</taxon>
        <taxon>Euthyneura</taxon>
        <taxon>Panpulmonata</taxon>
        <taxon>Sacoglossa</taxon>
        <taxon>Placobranchoidea</taxon>
        <taxon>Plakobranchidae</taxon>
        <taxon>Elysia</taxon>
    </lineage>
</organism>
<sequence>MRRAIYTVFAPRQAPSATCWSYDCVSDCTAPGMCASLQRVCEGGARVCGGLIPAWSHFTGVGVCLPATVLGCGRVLGSGRRSRLTGIGWTGSRDQSCSTACLGAATCTVAEYRSGFCLYVDDASALADDAGSTSALKVCTNSDTTTTAPTMQTVSTVETNGTTSTVQYEQTTENTGEFNQSLCLMNEVRGSFNHSLCLMNEVTG</sequence>
<comment type="caution">
    <text evidence="1">The sequence shown here is derived from an EMBL/GenBank/DDBJ whole genome shotgun (WGS) entry which is preliminary data.</text>
</comment>
<reference evidence="1 2" key="1">
    <citation type="journal article" date="2021" name="Elife">
        <title>Chloroplast acquisition without the gene transfer in kleptoplastic sea slugs, Plakobranchus ocellatus.</title>
        <authorList>
            <person name="Maeda T."/>
            <person name="Takahashi S."/>
            <person name="Yoshida T."/>
            <person name="Shimamura S."/>
            <person name="Takaki Y."/>
            <person name="Nagai Y."/>
            <person name="Toyoda A."/>
            <person name="Suzuki Y."/>
            <person name="Arimoto A."/>
            <person name="Ishii H."/>
            <person name="Satoh N."/>
            <person name="Nishiyama T."/>
            <person name="Hasebe M."/>
            <person name="Maruyama T."/>
            <person name="Minagawa J."/>
            <person name="Obokata J."/>
            <person name="Shigenobu S."/>
        </authorList>
    </citation>
    <scope>NUCLEOTIDE SEQUENCE [LARGE SCALE GENOMIC DNA]</scope>
</reference>
<name>A0AAV4EC79_9GAST</name>
<accession>A0AAV4EC79</accession>
<gene>
    <name evidence="1" type="ORF">ElyMa_005356200</name>
</gene>
<evidence type="ECO:0000313" key="1">
    <source>
        <dbReference type="EMBL" id="GFR58276.1"/>
    </source>
</evidence>
<evidence type="ECO:0008006" key="3">
    <source>
        <dbReference type="Google" id="ProtNLM"/>
    </source>
</evidence>
<dbReference type="AlphaFoldDB" id="A0AAV4EC79"/>